<reference evidence="1" key="2">
    <citation type="submission" date="2012-12" db="EMBL/GenBank/DDBJ databases">
        <authorList>
            <person name="Gao Y.W."/>
            <person name="Fan S.T."/>
            <person name="Sun H.T."/>
            <person name="Wang Z."/>
            <person name="Gao X.L."/>
            <person name="Li Y.G."/>
            <person name="Wang T.C."/>
            <person name="Zhang K."/>
            <person name="Xu W.W."/>
            <person name="Yu Z.J."/>
            <person name="Xia X.Z."/>
        </authorList>
    </citation>
    <scope>NUCLEOTIDE SEQUENCE</scope>
    <source>
        <strain evidence="1">FR3</strain>
    </source>
</reference>
<dbReference type="WormBase" id="Bm9469">
    <property type="protein sequence ID" value="BM42739"/>
    <property type="gene ID" value="WBGene00229730"/>
</dbReference>
<organism evidence="1">
    <name type="scientific">Brugia malayi</name>
    <name type="common">Filarial nematode worm</name>
    <dbReference type="NCBI Taxonomy" id="6279"/>
    <lineage>
        <taxon>Eukaryota</taxon>
        <taxon>Metazoa</taxon>
        <taxon>Ecdysozoa</taxon>
        <taxon>Nematoda</taxon>
        <taxon>Chromadorea</taxon>
        <taxon>Rhabditida</taxon>
        <taxon>Spirurina</taxon>
        <taxon>Spiruromorpha</taxon>
        <taxon>Filarioidea</taxon>
        <taxon>Onchocercidae</taxon>
        <taxon>Brugia</taxon>
    </lineage>
</organism>
<dbReference type="InterPro" id="IPR036849">
    <property type="entry name" value="Enolase-like_C_sf"/>
</dbReference>
<gene>
    <name evidence="1 2" type="ORF">Bm9469</name>
    <name evidence="1" type="ORF">BM_Bm9469</name>
</gene>
<protein>
    <submittedName>
        <fullName evidence="1">Bm9469</fullName>
    </submittedName>
</protein>
<sequence length="248" mass="26830">MLPLLSVRNGCSVWDDDDSGIEQAEVIVHSSADNEELAAARNDSKTVLHRSGIPDEVMSDKYVMAVSGSSGTTMAASFLITVTLMQLEYPEIELCDRATGRASVPSAGKLGRDQDKKSRQRAIDKALIELHEEEINLSLGQTQLRAAIEGLVGCYYNLVEKYSITSMQDAMSEGWELLTAKLAGKVQLVADLMEFMDQVKLKLGGGVSSRRERFIEFGGPNGGNGGGNMVFVSDTNLNTCLIFVIGDS</sequence>
<dbReference type="InterPro" id="IPR036726">
    <property type="entry name" value="GTP1_OBG_dom_sf"/>
</dbReference>
<evidence type="ECO:0000313" key="1">
    <source>
        <dbReference type="EMBL" id="CRZ23744.1"/>
    </source>
</evidence>
<dbReference type="EMBL" id="LN856918">
    <property type="protein sequence ID" value="CRZ23744.1"/>
    <property type="molecule type" value="Genomic_DNA"/>
</dbReference>
<evidence type="ECO:0000313" key="2">
    <source>
        <dbReference type="WormBase" id="Bm9469"/>
    </source>
</evidence>
<dbReference type="SUPFAM" id="SSF51604">
    <property type="entry name" value="Enolase C-terminal domain-like"/>
    <property type="match status" value="1"/>
</dbReference>
<reference evidence="1" key="1">
    <citation type="journal article" date="2007" name="Science">
        <title>Draft genome of the filarial nematode parasite Brugia malayi.</title>
        <authorList>
            <person name="Ghedin E."/>
            <person name="Wang S."/>
            <person name="Spiro D."/>
            <person name="Caler E."/>
            <person name="Zhao Q."/>
            <person name="Crabtree J."/>
            <person name="Allen J.E."/>
            <person name="Delcher A.L."/>
            <person name="Guiliano D.B."/>
            <person name="Miranda-Saavedra D."/>
            <person name="Angiuoli S.V."/>
            <person name="Creasy T."/>
            <person name="Amedeo P."/>
            <person name="Haas B."/>
            <person name="El-Sayed N.M."/>
            <person name="Wortman J.R."/>
            <person name="Feldblyum T."/>
            <person name="Tallon L."/>
            <person name="Schatz M."/>
            <person name="Shumway M."/>
            <person name="Koo H."/>
            <person name="Salzberg S.L."/>
            <person name="Schobel S."/>
            <person name="Pertea M."/>
            <person name="Pop M."/>
            <person name="White O."/>
            <person name="Barton G.J."/>
            <person name="Carlow C.K."/>
            <person name="Crawford M.J."/>
            <person name="Daub J."/>
            <person name="Dimmic M.W."/>
            <person name="Estes C.F."/>
            <person name="Foster J.M."/>
            <person name="Ganatra M."/>
            <person name="Gregory W.F."/>
            <person name="Johnson N.M."/>
            <person name="Jin J."/>
            <person name="Komuniecki R."/>
            <person name="Korf I."/>
            <person name="Kumar S."/>
            <person name="Laney S."/>
            <person name="Li B.W."/>
            <person name="Li W."/>
            <person name="Lindblom T.H."/>
            <person name="Lustigman S."/>
            <person name="Ma D."/>
            <person name="Maina C.V."/>
            <person name="Martin D.M."/>
            <person name="McCarter J.P."/>
            <person name="McReynolds L."/>
            <person name="Mitreva M."/>
            <person name="Nutman T.B."/>
            <person name="Parkinson J."/>
            <person name="Peregrin-Alvarez J.M."/>
            <person name="Poole C."/>
            <person name="Ren Q."/>
            <person name="Saunders L."/>
            <person name="Sluder A.E."/>
            <person name="Smith K."/>
            <person name="Stanke M."/>
            <person name="Unnasch T.R."/>
            <person name="Ware J."/>
            <person name="Wei A.D."/>
            <person name="Weil G."/>
            <person name="Williams D.J."/>
            <person name="Zhang Y."/>
            <person name="Williams S.A."/>
            <person name="Fraser-Liggett C."/>
            <person name="Slatko B."/>
            <person name="Blaxter M.L."/>
            <person name="Scott A.L."/>
        </authorList>
    </citation>
    <scope>NUCLEOTIDE SEQUENCE</scope>
    <source>
        <strain evidence="1">FR3</strain>
    </source>
</reference>
<name>A0A0H5S552_BRUMA</name>
<accession>A0A0H5S552</accession>
<dbReference type="AlphaFoldDB" id="A0A0H5S552"/>
<dbReference type="SUPFAM" id="SSF82051">
    <property type="entry name" value="Obg GTP-binding protein N-terminal domain"/>
    <property type="match status" value="1"/>
</dbReference>
<proteinExistence type="predicted"/>